<dbReference type="PANTHER" id="PTHR48106:SF13">
    <property type="entry name" value="QUINONE OXIDOREDUCTASE-RELATED"/>
    <property type="match status" value="1"/>
</dbReference>
<proteinExistence type="predicted"/>
<dbReference type="InterPro" id="IPR011032">
    <property type="entry name" value="GroES-like_sf"/>
</dbReference>
<dbReference type="RefSeq" id="WP_345475318.1">
    <property type="nucleotide sequence ID" value="NZ_BAABHF010000064.1"/>
</dbReference>
<dbReference type="InterPro" id="IPR013149">
    <property type="entry name" value="ADH-like_C"/>
</dbReference>
<dbReference type="InterPro" id="IPR020843">
    <property type="entry name" value="ER"/>
</dbReference>
<evidence type="ECO:0000256" key="2">
    <source>
        <dbReference type="ARBA" id="ARBA00023002"/>
    </source>
</evidence>
<evidence type="ECO:0000259" key="3">
    <source>
        <dbReference type="SMART" id="SM00829"/>
    </source>
</evidence>
<dbReference type="SMART" id="SM00829">
    <property type="entry name" value="PKS_ER"/>
    <property type="match status" value="1"/>
</dbReference>
<dbReference type="EMBL" id="BAABHF010000064">
    <property type="protein sequence ID" value="GAA4519823.1"/>
    <property type="molecule type" value="Genomic_DNA"/>
</dbReference>
<evidence type="ECO:0000256" key="1">
    <source>
        <dbReference type="ARBA" id="ARBA00022857"/>
    </source>
</evidence>
<organism evidence="4 5">
    <name type="scientific">Actinoallomurus oryzae</name>
    <dbReference type="NCBI Taxonomy" id="502180"/>
    <lineage>
        <taxon>Bacteria</taxon>
        <taxon>Bacillati</taxon>
        <taxon>Actinomycetota</taxon>
        <taxon>Actinomycetes</taxon>
        <taxon>Streptosporangiales</taxon>
        <taxon>Thermomonosporaceae</taxon>
        <taxon>Actinoallomurus</taxon>
    </lineage>
</organism>
<dbReference type="Pfam" id="PF00107">
    <property type="entry name" value="ADH_zinc_N"/>
    <property type="match status" value="1"/>
</dbReference>
<dbReference type="SUPFAM" id="SSF50129">
    <property type="entry name" value="GroES-like"/>
    <property type="match status" value="1"/>
</dbReference>
<reference evidence="5" key="1">
    <citation type="journal article" date="2019" name="Int. J. Syst. Evol. Microbiol.">
        <title>The Global Catalogue of Microorganisms (GCM) 10K type strain sequencing project: providing services to taxonomists for standard genome sequencing and annotation.</title>
        <authorList>
            <consortium name="The Broad Institute Genomics Platform"/>
            <consortium name="The Broad Institute Genome Sequencing Center for Infectious Disease"/>
            <person name="Wu L."/>
            <person name="Ma J."/>
        </authorList>
    </citation>
    <scope>NUCLEOTIDE SEQUENCE [LARGE SCALE GENOMIC DNA]</scope>
    <source>
        <strain evidence="5">JCM 17933</strain>
    </source>
</reference>
<protein>
    <submittedName>
        <fullName evidence="4">Zinc-binding dehydrogenase</fullName>
    </submittedName>
</protein>
<keyword evidence="5" id="KW-1185">Reference proteome</keyword>
<dbReference type="InterPro" id="IPR036291">
    <property type="entry name" value="NAD(P)-bd_dom_sf"/>
</dbReference>
<sequence length="341" mass="34614">MLCVQATRFGGPDVLVTVEAPDLAPGPGQVLVEVIVADTLHLDTVIRRGAFPFPIVTPPYVPGGGVAGTVVAAGPGVDQGLLGRRVVARTGAGEPGAETGTVARRARHDTHSGGYAERAVVPAGALVPVPAGVPLPDAAALVNDGMTAMLVFEAAGVRPGQWVLVTPAGGGLGNLLVQLAHAAGARVVGAARGSRKLTRARDAGADAVIDYERDDWHEQVRTLTGGRGPDVVLDGVGGRIGRASLEVTARGGRFIGYGGPSGDFTRADPDDAGRRGIHATSLFDLRMAAGDEERLAGLALAAADAGRITPLIGQTLPLGQAAEAHALIESREAIGKTLLLT</sequence>
<keyword evidence="1" id="KW-0521">NADP</keyword>
<feature type="domain" description="Enoyl reductase (ER)" evidence="3">
    <location>
        <begin position="10"/>
        <end position="339"/>
    </location>
</feature>
<dbReference type="Gene3D" id="3.40.50.720">
    <property type="entry name" value="NAD(P)-binding Rossmann-like Domain"/>
    <property type="match status" value="1"/>
</dbReference>
<dbReference type="Pfam" id="PF08240">
    <property type="entry name" value="ADH_N"/>
    <property type="match status" value="1"/>
</dbReference>
<gene>
    <name evidence="4" type="ORF">GCM10023191_095850</name>
</gene>
<dbReference type="SUPFAM" id="SSF51735">
    <property type="entry name" value="NAD(P)-binding Rossmann-fold domains"/>
    <property type="match status" value="1"/>
</dbReference>
<dbReference type="Gene3D" id="3.90.180.10">
    <property type="entry name" value="Medium-chain alcohol dehydrogenases, catalytic domain"/>
    <property type="match status" value="1"/>
</dbReference>
<dbReference type="InterPro" id="IPR013154">
    <property type="entry name" value="ADH-like_N"/>
</dbReference>
<keyword evidence="2" id="KW-0560">Oxidoreductase</keyword>
<name>A0ABP8R6U4_9ACTN</name>
<dbReference type="Proteomes" id="UP001500503">
    <property type="component" value="Unassembled WGS sequence"/>
</dbReference>
<comment type="caution">
    <text evidence="4">The sequence shown here is derived from an EMBL/GenBank/DDBJ whole genome shotgun (WGS) entry which is preliminary data.</text>
</comment>
<evidence type="ECO:0000313" key="4">
    <source>
        <dbReference type="EMBL" id="GAA4519823.1"/>
    </source>
</evidence>
<evidence type="ECO:0000313" key="5">
    <source>
        <dbReference type="Proteomes" id="UP001500503"/>
    </source>
</evidence>
<dbReference type="PANTHER" id="PTHR48106">
    <property type="entry name" value="QUINONE OXIDOREDUCTASE PIG3-RELATED"/>
    <property type="match status" value="1"/>
</dbReference>
<accession>A0ABP8R6U4</accession>